<feature type="transmembrane region" description="Helical" evidence="9">
    <location>
        <begin position="15"/>
        <end position="35"/>
    </location>
</feature>
<evidence type="ECO:0000256" key="5">
    <source>
        <dbReference type="ARBA" id="ARBA00022777"/>
    </source>
</evidence>
<dbReference type="SUPFAM" id="SSF55874">
    <property type="entry name" value="ATPase domain of HSP90 chaperone/DNA topoisomerase II/histidine kinase"/>
    <property type="match status" value="1"/>
</dbReference>
<evidence type="ECO:0000259" key="10">
    <source>
        <dbReference type="SMART" id="SM00387"/>
    </source>
</evidence>
<evidence type="ECO:0000313" key="11">
    <source>
        <dbReference type="EMBL" id="UUY05240.1"/>
    </source>
</evidence>
<keyword evidence="6 9" id="KW-1133">Transmembrane helix</keyword>
<comment type="subcellular location">
    <subcellularLocation>
        <location evidence="1">Cell membrane</location>
        <topology evidence="1">Multi-pass membrane protein</topology>
    </subcellularLocation>
</comment>
<name>A0ABY5PLF7_9ACTN</name>
<keyword evidence="8 9" id="KW-0472">Membrane</keyword>
<feature type="domain" description="Histidine kinase/HSP90-like ATPase" evidence="10">
    <location>
        <begin position="284"/>
        <end position="377"/>
    </location>
</feature>
<dbReference type="Gene3D" id="3.30.565.10">
    <property type="entry name" value="Histidine kinase-like ATPase, C-terminal domain"/>
    <property type="match status" value="1"/>
</dbReference>
<evidence type="ECO:0000256" key="7">
    <source>
        <dbReference type="ARBA" id="ARBA00023012"/>
    </source>
</evidence>
<evidence type="ECO:0000256" key="3">
    <source>
        <dbReference type="ARBA" id="ARBA00022679"/>
    </source>
</evidence>
<proteinExistence type="predicted"/>
<evidence type="ECO:0000256" key="4">
    <source>
        <dbReference type="ARBA" id="ARBA00022692"/>
    </source>
</evidence>
<gene>
    <name evidence="11" type="ORF">LRS13_06885</name>
</gene>
<evidence type="ECO:0000256" key="6">
    <source>
        <dbReference type="ARBA" id="ARBA00022989"/>
    </source>
</evidence>
<keyword evidence="5" id="KW-0418">Kinase</keyword>
<evidence type="ECO:0000256" key="1">
    <source>
        <dbReference type="ARBA" id="ARBA00004651"/>
    </source>
</evidence>
<feature type="transmembrane region" description="Helical" evidence="9">
    <location>
        <begin position="116"/>
        <end position="136"/>
    </location>
</feature>
<accession>A0ABY5PLF7</accession>
<evidence type="ECO:0000256" key="9">
    <source>
        <dbReference type="SAM" id="Phobius"/>
    </source>
</evidence>
<keyword evidence="12" id="KW-1185">Reference proteome</keyword>
<organism evidence="11 12">
    <name type="scientific">Svornostia abyssi</name>
    <dbReference type="NCBI Taxonomy" id="2898438"/>
    <lineage>
        <taxon>Bacteria</taxon>
        <taxon>Bacillati</taxon>
        <taxon>Actinomycetota</taxon>
        <taxon>Thermoleophilia</taxon>
        <taxon>Solirubrobacterales</taxon>
        <taxon>Baekduiaceae</taxon>
        <taxon>Svornostia</taxon>
    </lineage>
</organism>
<dbReference type="InterPro" id="IPR036890">
    <property type="entry name" value="HATPase_C_sf"/>
</dbReference>
<dbReference type="Proteomes" id="UP001058860">
    <property type="component" value="Chromosome"/>
</dbReference>
<evidence type="ECO:0000256" key="2">
    <source>
        <dbReference type="ARBA" id="ARBA00022475"/>
    </source>
</evidence>
<dbReference type="InterPro" id="IPR011712">
    <property type="entry name" value="Sig_transdc_His_kin_sub3_dim/P"/>
</dbReference>
<feature type="transmembrane region" description="Helical" evidence="9">
    <location>
        <begin position="47"/>
        <end position="66"/>
    </location>
</feature>
<dbReference type="Pfam" id="PF02518">
    <property type="entry name" value="HATPase_c"/>
    <property type="match status" value="1"/>
</dbReference>
<evidence type="ECO:0000256" key="8">
    <source>
        <dbReference type="ARBA" id="ARBA00023136"/>
    </source>
</evidence>
<keyword evidence="2" id="KW-1003">Cell membrane</keyword>
<protein>
    <submittedName>
        <fullName evidence="11">ATP-binding protein</fullName>
    </submittedName>
</protein>
<keyword evidence="7" id="KW-0902">Two-component regulatory system</keyword>
<dbReference type="EMBL" id="CP088295">
    <property type="protein sequence ID" value="UUY05240.1"/>
    <property type="molecule type" value="Genomic_DNA"/>
</dbReference>
<dbReference type="RefSeq" id="WP_353865699.1">
    <property type="nucleotide sequence ID" value="NZ_CP088295.1"/>
</dbReference>
<dbReference type="CDD" id="cd16917">
    <property type="entry name" value="HATPase_UhpB-NarQ-NarX-like"/>
    <property type="match status" value="1"/>
</dbReference>
<dbReference type="PANTHER" id="PTHR24421">
    <property type="entry name" value="NITRATE/NITRITE SENSOR PROTEIN NARX-RELATED"/>
    <property type="match status" value="1"/>
</dbReference>
<dbReference type="PANTHER" id="PTHR24421:SF37">
    <property type="entry name" value="SENSOR HISTIDINE KINASE NARS"/>
    <property type="match status" value="1"/>
</dbReference>
<dbReference type="GO" id="GO:0005524">
    <property type="term" value="F:ATP binding"/>
    <property type="evidence" value="ECO:0007669"/>
    <property type="project" value="UniProtKB-KW"/>
</dbReference>
<keyword evidence="4 9" id="KW-0812">Transmembrane</keyword>
<dbReference type="InterPro" id="IPR050482">
    <property type="entry name" value="Sensor_HK_TwoCompSys"/>
</dbReference>
<evidence type="ECO:0000313" key="12">
    <source>
        <dbReference type="Proteomes" id="UP001058860"/>
    </source>
</evidence>
<reference evidence="12" key="1">
    <citation type="submission" date="2021-11" db="EMBL/GenBank/DDBJ databases">
        <title>Cultivation dependent microbiological survey of springs from the worlds oldest radium mine currently devoted to the extraction of radon-saturated water.</title>
        <authorList>
            <person name="Kapinusova G."/>
            <person name="Smrhova T."/>
            <person name="Strejcek M."/>
            <person name="Suman J."/>
            <person name="Jani K."/>
            <person name="Pajer P."/>
            <person name="Uhlik O."/>
        </authorList>
    </citation>
    <scope>NUCLEOTIDE SEQUENCE [LARGE SCALE GENOMIC DNA]</scope>
    <source>
        <strain evidence="12">J379</strain>
    </source>
</reference>
<keyword evidence="11" id="KW-0547">Nucleotide-binding</keyword>
<keyword evidence="3" id="KW-0808">Transferase</keyword>
<dbReference type="SMART" id="SM00387">
    <property type="entry name" value="HATPase_c"/>
    <property type="match status" value="1"/>
</dbReference>
<dbReference type="Pfam" id="PF07730">
    <property type="entry name" value="HisKA_3"/>
    <property type="match status" value="1"/>
</dbReference>
<keyword evidence="11" id="KW-0067">ATP-binding</keyword>
<dbReference type="Gene3D" id="1.20.5.1930">
    <property type="match status" value="1"/>
</dbReference>
<dbReference type="InterPro" id="IPR003594">
    <property type="entry name" value="HATPase_dom"/>
</dbReference>
<sequence>MRTPLAPESPQQQGLWVHLLVASRLFGAAIAIALLSVHRVTDHDQALIVAAVGWTAFSCLAVLRWPELHRRASAWVVDTIVVLGLILASEDWRSPFYIYGLTTLILPVTELRARPAVVWGMTWVVAYFIVAVLTALPAERTLRETARLETLATHLLLPLVITLALGYAAAVLRRLHEERERREQLAIGAERQRIAWELHDSAKQRLHAASLVLSTLEPAPTQVLHARRELDAAVADMQSAIDELRTPLDGRPLDEALRERAGELAEISDTEIVVRGGAPPLPDTTRAHVHRIAAEALTNAVRHADADRIEVDIARRDGVLLVRVRDDGRGMPAEARPGTSGLRGMAGRAATIGAELDIAPCDDGRGTTVTLSLPLDPTGDAP</sequence>
<feature type="transmembrane region" description="Helical" evidence="9">
    <location>
        <begin position="151"/>
        <end position="172"/>
    </location>
</feature>